<evidence type="ECO:0000256" key="2">
    <source>
        <dbReference type="ARBA" id="ARBA00010059"/>
    </source>
</evidence>
<dbReference type="PANTHER" id="PTHR12694">
    <property type="entry name" value="TRANSCRIPTION INITIATION FACTOR IIA SUBUNIT 1"/>
    <property type="match status" value="1"/>
</dbReference>
<comment type="similarity">
    <text evidence="2">Belongs to the TFIIA subunit 1 family.</text>
</comment>
<comment type="subcellular location">
    <subcellularLocation>
        <location evidence="1">Nucleus</location>
    </subcellularLocation>
</comment>
<dbReference type="InterPro" id="IPR004855">
    <property type="entry name" value="TFIIA_asu/bsu"/>
</dbReference>
<keyword evidence="4" id="KW-0539">Nucleus</keyword>
<dbReference type="SUPFAM" id="SSF50784">
    <property type="entry name" value="Transcription factor IIA (TFIIA), beta-barrel domain"/>
    <property type="match status" value="1"/>
</dbReference>
<dbReference type="Ensembl" id="ENSPMAT00000000890.1">
    <property type="protein sequence ID" value="ENSPMAP00000000886.1"/>
    <property type="gene ID" value="ENSPMAG00000000811.1"/>
</dbReference>
<dbReference type="InterPro" id="IPR009088">
    <property type="entry name" value="TFIIA_b-brl"/>
</dbReference>
<dbReference type="Pfam" id="PF03153">
    <property type="entry name" value="TFIIA"/>
    <property type="match status" value="2"/>
</dbReference>
<evidence type="ECO:0000256" key="3">
    <source>
        <dbReference type="ARBA" id="ARBA00023163"/>
    </source>
</evidence>
<dbReference type="AlphaFoldDB" id="S4R6Q6"/>
<name>S4R6Q6_PETMA</name>
<dbReference type="Gene3D" id="2.30.18.10">
    <property type="entry name" value="Transcription factor IIA (TFIIA), beta-barrel domain"/>
    <property type="match status" value="1"/>
</dbReference>
<dbReference type="GO" id="GO:0006367">
    <property type="term" value="P:transcription initiation at RNA polymerase II promoter"/>
    <property type="evidence" value="ECO:0007669"/>
    <property type="project" value="InterPro"/>
</dbReference>
<evidence type="ECO:0000256" key="1">
    <source>
        <dbReference type="ARBA" id="ARBA00004123"/>
    </source>
</evidence>
<organism evidence="6">
    <name type="scientific">Petromyzon marinus</name>
    <name type="common">Sea lamprey</name>
    <dbReference type="NCBI Taxonomy" id="7757"/>
    <lineage>
        <taxon>Eukaryota</taxon>
        <taxon>Metazoa</taxon>
        <taxon>Chordata</taxon>
        <taxon>Craniata</taxon>
        <taxon>Vertebrata</taxon>
        <taxon>Cyclostomata</taxon>
        <taxon>Hyperoartia</taxon>
        <taxon>Petromyzontiformes</taxon>
        <taxon>Petromyzontidae</taxon>
        <taxon>Petromyzon</taxon>
    </lineage>
</organism>
<dbReference type="CDD" id="cd07976">
    <property type="entry name" value="TFIIA_alpha_beta_like"/>
    <property type="match status" value="1"/>
</dbReference>
<dbReference type="PANTHER" id="PTHR12694:SF9">
    <property type="entry name" value="TFIIA-ALPHA AND BETA-LIKE FACTOR"/>
    <property type="match status" value="1"/>
</dbReference>
<dbReference type="FunFam" id="2.30.18.10:FF:000002">
    <property type="entry name" value="Transcription initiation factor IIA subunit 1"/>
    <property type="match status" value="1"/>
</dbReference>
<dbReference type="SUPFAM" id="SSF47396">
    <property type="entry name" value="Transcription factor IIA (TFIIA), alpha-helical domain"/>
    <property type="match status" value="1"/>
</dbReference>
<dbReference type="Gene3D" id="1.10.287.100">
    <property type="match status" value="1"/>
</dbReference>
<dbReference type="SMART" id="SM01371">
    <property type="entry name" value="TFIIA"/>
    <property type="match status" value="1"/>
</dbReference>
<reference evidence="6" key="1">
    <citation type="submission" date="2025-08" db="UniProtKB">
        <authorList>
            <consortium name="Ensembl"/>
        </authorList>
    </citation>
    <scope>IDENTIFICATION</scope>
</reference>
<dbReference type="GeneTree" id="ENSGT00940000163055"/>
<accession>S4R6Q6</accession>
<reference evidence="6" key="2">
    <citation type="submission" date="2025-09" db="UniProtKB">
        <authorList>
            <consortium name="Ensembl"/>
        </authorList>
    </citation>
    <scope>IDENTIFICATION</scope>
</reference>
<dbReference type="STRING" id="7757.ENSPMAP00000000886"/>
<evidence type="ECO:0000256" key="4">
    <source>
        <dbReference type="ARBA" id="ARBA00023242"/>
    </source>
</evidence>
<proteinExistence type="inferred from homology"/>
<feature type="region of interest" description="Disordered" evidence="5">
    <location>
        <begin position="267"/>
        <end position="294"/>
    </location>
</feature>
<sequence>FFESSGADPVRLYRTIIEDVIENSIEFFVEEGVEKTVLRDLKKLWELKLLQSNAVGSFPVDNQLLLLKAHVHFLQIPCSNNTENLSFDSTEQMPDPNHNYKKVVVIQSDGRLAMYGRNQQVIQLGHLTISSAGPALGLPACLDVAPGCISNSPDKVLERERCNFASGVSPCLCVPPQRELASLQRSASQLAVLEELELAVTGCVSAHKNIGLMSRLEHTRFKHVKTVMLVRSSSAMSTLTRGRLFFGSEKARRDADELPLLLQLDGAEDSSEEPEGHDLSSTTTTSSDDSDGVDDMDAKFLEEELVVEEDPLNSGDDVSEQDNSEMFDVDNVVVCQYDKIHRSKNKWKFHFKDGIMNLDGLDYFFSKLAGDAEW</sequence>
<keyword evidence="3" id="KW-0804">Transcription</keyword>
<evidence type="ECO:0000313" key="6">
    <source>
        <dbReference type="Ensembl" id="ENSPMAP00000000886.1"/>
    </source>
</evidence>
<evidence type="ECO:0000256" key="5">
    <source>
        <dbReference type="SAM" id="MobiDB-lite"/>
    </source>
</evidence>
<protein>
    <submittedName>
        <fullName evidence="6">General transcription factor IIA, 1-like</fullName>
    </submittedName>
</protein>
<dbReference type="GO" id="GO:0005672">
    <property type="term" value="C:transcription factor TFIIA complex"/>
    <property type="evidence" value="ECO:0007669"/>
    <property type="project" value="InterPro"/>
</dbReference>